<feature type="compositionally biased region" description="Low complexity" evidence="1">
    <location>
        <begin position="36"/>
        <end position="62"/>
    </location>
</feature>
<evidence type="ECO:0000256" key="1">
    <source>
        <dbReference type="SAM" id="MobiDB-lite"/>
    </source>
</evidence>
<reference evidence="3" key="1">
    <citation type="submission" date="2024-07" db="EMBL/GenBank/DDBJ databases">
        <authorList>
            <person name="fu j."/>
        </authorList>
    </citation>
    <scope>NUCLEOTIDE SEQUENCE</scope>
    <source>
        <strain evidence="3">P10A9</strain>
    </source>
</reference>
<evidence type="ECO:0008006" key="4">
    <source>
        <dbReference type="Google" id="ProtNLM"/>
    </source>
</evidence>
<gene>
    <name evidence="3" type="ORF">AB5L97_02400</name>
</gene>
<sequence>MRSTRWAALVAAGTLMLSGCAEGGNTAARDTSPQSPVGAGATAPVTGAAGAPEEGAGPSPAAKMVCDPEIRERIAQILALPDPPQPGSTWSQGLFSCLYRLPTGTLTLSVQESASPAAARINFESVKERRGPMKDIEGLANLGFPAAQSSTGTVAFVKDSFTLTADATGLSEPVGPHGITRTALAYQVATDVLACWSDG</sequence>
<organism evidence="3">
    <name type="scientific">Sinomonas puerhi</name>
    <dbReference type="NCBI Taxonomy" id="3238584"/>
    <lineage>
        <taxon>Bacteria</taxon>
        <taxon>Bacillati</taxon>
        <taxon>Actinomycetota</taxon>
        <taxon>Actinomycetes</taxon>
        <taxon>Micrococcales</taxon>
        <taxon>Micrococcaceae</taxon>
        <taxon>Sinomonas</taxon>
    </lineage>
</organism>
<accession>A0AB39L4N2</accession>
<dbReference type="KEGG" id="spue:AB5L97_02400"/>
<dbReference type="PROSITE" id="PS51257">
    <property type="entry name" value="PROKAR_LIPOPROTEIN"/>
    <property type="match status" value="1"/>
</dbReference>
<evidence type="ECO:0000313" key="3">
    <source>
        <dbReference type="EMBL" id="XDP45889.1"/>
    </source>
</evidence>
<proteinExistence type="predicted"/>
<dbReference type="RefSeq" id="WP_369046304.1">
    <property type="nucleotide sequence ID" value="NZ_CP163302.1"/>
</dbReference>
<feature type="signal peptide" evidence="2">
    <location>
        <begin position="1"/>
        <end position="23"/>
    </location>
</feature>
<evidence type="ECO:0000256" key="2">
    <source>
        <dbReference type="SAM" id="SignalP"/>
    </source>
</evidence>
<dbReference type="EMBL" id="CP163302">
    <property type="protein sequence ID" value="XDP45889.1"/>
    <property type="molecule type" value="Genomic_DNA"/>
</dbReference>
<protein>
    <recommendedName>
        <fullName evidence="4">DUF3558 domain-containing protein</fullName>
    </recommendedName>
</protein>
<feature type="chain" id="PRO_5044223749" description="DUF3558 domain-containing protein" evidence="2">
    <location>
        <begin position="24"/>
        <end position="199"/>
    </location>
</feature>
<keyword evidence="2" id="KW-0732">Signal</keyword>
<feature type="region of interest" description="Disordered" evidence="1">
    <location>
        <begin position="24"/>
        <end position="63"/>
    </location>
</feature>
<name>A0AB39L4N2_9MICC</name>
<dbReference type="AlphaFoldDB" id="A0AB39L4N2"/>